<dbReference type="GO" id="GO:0005739">
    <property type="term" value="C:mitochondrion"/>
    <property type="evidence" value="ECO:0007669"/>
    <property type="project" value="TreeGrafter"/>
</dbReference>
<sequence>MASLVGQQFPEGVAFMHIPYTPEKAGLNACGLPQKFDASKEFQNKKVALVAVPGAFTPTCSEQHVPTFIEQKEALKAKGIDQIIVIAYNDAFVMSAWGKSHNITDDFIVSKKQKQKQKTLHQLISRLYCACRMLIWRLPCLATQIFASDADAKFSKQIGWTMGERTGRYALVVDHGKVVYAEQAAKGGVEGTDAASILAKL</sequence>
<dbReference type="InterPro" id="IPR036249">
    <property type="entry name" value="Thioredoxin-like_sf"/>
</dbReference>
<feature type="active site" description="Cysteine sulfenic acid (-SOH) intermediate" evidence="6">
    <location>
        <position position="60"/>
    </location>
</feature>
<dbReference type="GO" id="GO:0005777">
    <property type="term" value="C:peroxisome"/>
    <property type="evidence" value="ECO:0007669"/>
    <property type="project" value="TreeGrafter"/>
</dbReference>
<comment type="function">
    <text evidence="7">Thiol-specific peroxidase that catalyzes the reduction of hydrogen peroxide and organic hydroperoxides to water and alcohols, respectively. Plays a role in cell protection against oxidative stress by detoxifying peroxides.</text>
</comment>
<keyword evidence="3 7" id="KW-0049">Antioxidant</keyword>
<proteinExistence type="inferred from homology"/>
<protein>
    <submittedName>
        <fullName evidence="9">Redoxin</fullName>
    </submittedName>
</protein>
<dbReference type="GO" id="GO:0045454">
    <property type="term" value="P:cell redox homeostasis"/>
    <property type="evidence" value="ECO:0007669"/>
    <property type="project" value="TreeGrafter"/>
</dbReference>
<dbReference type="PANTHER" id="PTHR10430">
    <property type="entry name" value="PEROXIREDOXIN"/>
    <property type="match status" value="1"/>
</dbReference>
<dbReference type="InParanoid" id="A0A2T3A8K2"/>
<evidence type="ECO:0000259" key="8">
    <source>
        <dbReference type="Pfam" id="PF08534"/>
    </source>
</evidence>
<keyword evidence="10" id="KW-1185">Reference proteome</keyword>
<dbReference type="CDD" id="cd03013">
    <property type="entry name" value="PRX5_like"/>
    <property type="match status" value="1"/>
</dbReference>
<dbReference type="EMBL" id="KZ678438">
    <property type="protein sequence ID" value="PSR85742.1"/>
    <property type="molecule type" value="Genomic_DNA"/>
</dbReference>
<dbReference type="AlphaFoldDB" id="A0A2T3A8K2"/>
<reference evidence="9 10" key="1">
    <citation type="journal article" date="2018" name="Mycol. Prog.">
        <title>Coniella lustricola, a new species from submerged detritus.</title>
        <authorList>
            <person name="Raudabaugh D.B."/>
            <person name="Iturriaga T."/>
            <person name="Carver A."/>
            <person name="Mondo S."/>
            <person name="Pangilinan J."/>
            <person name="Lipzen A."/>
            <person name="He G."/>
            <person name="Amirebrahimi M."/>
            <person name="Grigoriev I.V."/>
            <person name="Miller A.N."/>
        </authorList>
    </citation>
    <scope>NUCLEOTIDE SEQUENCE [LARGE SCALE GENOMIC DNA]</scope>
    <source>
        <strain evidence="9 10">B22-T-1</strain>
    </source>
</reference>
<evidence type="ECO:0000256" key="1">
    <source>
        <dbReference type="ARBA" id="ARBA00010505"/>
    </source>
</evidence>
<dbReference type="OrthoDB" id="195498at2759"/>
<evidence type="ECO:0000256" key="7">
    <source>
        <dbReference type="RuleBase" id="RU366011"/>
    </source>
</evidence>
<dbReference type="STRING" id="2025994.A0A2T3A8K2"/>
<accession>A0A2T3A8K2</accession>
<dbReference type="GO" id="GO:0042744">
    <property type="term" value="P:hydrogen peroxide catabolic process"/>
    <property type="evidence" value="ECO:0007669"/>
    <property type="project" value="TreeGrafter"/>
</dbReference>
<evidence type="ECO:0000256" key="5">
    <source>
        <dbReference type="ARBA" id="ARBA00023284"/>
    </source>
</evidence>
<dbReference type="InterPro" id="IPR037944">
    <property type="entry name" value="PRX5-like"/>
</dbReference>
<name>A0A2T3A8K2_9PEZI</name>
<dbReference type="GO" id="GO:0034599">
    <property type="term" value="P:cellular response to oxidative stress"/>
    <property type="evidence" value="ECO:0007669"/>
    <property type="project" value="InterPro"/>
</dbReference>
<evidence type="ECO:0000313" key="10">
    <source>
        <dbReference type="Proteomes" id="UP000241462"/>
    </source>
</evidence>
<comment type="similarity">
    <text evidence="1 7">Belongs to the peroxiredoxin family. Prx5 subfamily.</text>
</comment>
<keyword evidence="5 7" id="KW-0676">Redox-active center</keyword>
<evidence type="ECO:0000256" key="4">
    <source>
        <dbReference type="ARBA" id="ARBA00023002"/>
    </source>
</evidence>
<gene>
    <name evidence="9" type="ORF">BD289DRAFT_467235</name>
</gene>
<evidence type="ECO:0000313" key="9">
    <source>
        <dbReference type="EMBL" id="PSR85742.1"/>
    </source>
</evidence>
<feature type="domain" description="Redoxin" evidence="8">
    <location>
        <begin position="145"/>
        <end position="188"/>
    </location>
</feature>
<feature type="domain" description="Redoxin" evidence="8">
    <location>
        <begin position="5"/>
        <end position="113"/>
    </location>
</feature>
<dbReference type="PANTHER" id="PTHR10430:SF16">
    <property type="entry name" value="PEROXIREDOXIN-5, MITOCHONDRIAL"/>
    <property type="match status" value="1"/>
</dbReference>
<evidence type="ECO:0000256" key="2">
    <source>
        <dbReference type="ARBA" id="ARBA00022559"/>
    </source>
</evidence>
<dbReference type="InterPro" id="IPR013740">
    <property type="entry name" value="Redoxin"/>
</dbReference>
<evidence type="ECO:0000256" key="6">
    <source>
        <dbReference type="PIRSR" id="PIRSR637944-1"/>
    </source>
</evidence>
<keyword evidence="4 7" id="KW-0560">Oxidoreductase</keyword>
<dbReference type="Gene3D" id="3.40.30.10">
    <property type="entry name" value="Glutaredoxin"/>
    <property type="match status" value="1"/>
</dbReference>
<dbReference type="Proteomes" id="UP000241462">
    <property type="component" value="Unassembled WGS sequence"/>
</dbReference>
<dbReference type="FunCoup" id="A0A2T3A8K2">
    <property type="interactions" value="565"/>
</dbReference>
<organism evidence="9 10">
    <name type="scientific">Coniella lustricola</name>
    <dbReference type="NCBI Taxonomy" id="2025994"/>
    <lineage>
        <taxon>Eukaryota</taxon>
        <taxon>Fungi</taxon>
        <taxon>Dikarya</taxon>
        <taxon>Ascomycota</taxon>
        <taxon>Pezizomycotina</taxon>
        <taxon>Sordariomycetes</taxon>
        <taxon>Sordariomycetidae</taxon>
        <taxon>Diaporthales</taxon>
        <taxon>Schizoparmaceae</taxon>
        <taxon>Coniella</taxon>
    </lineage>
</organism>
<evidence type="ECO:0000256" key="3">
    <source>
        <dbReference type="ARBA" id="ARBA00022862"/>
    </source>
</evidence>
<dbReference type="SUPFAM" id="SSF52833">
    <property type="entry name" value="Thioredoxin-like"/>
    <property type="match status" value="1"/>
</dbReference>
<keyword evidence="2 7" id="KW-0575">Peroxidase</keyword>
<dbReference type="GO" id="GO:0008379">
    <property type="term" value="F:thioredoxin peroxidase activity"/>
    <property type="evidence" value="ECO:0007669"/>
    <property type="project" value="InterPro"/>
</dbReference>
<dbReference type="Pfam" id="PF08534">
    <property type="entry name" value="Redoxin"/>
    <property type="match status" value="2"/>
</dbReference>